<dbReference type="Pfam" id="PF08002">
    <property type="entry name" value="DUF1697"/>
    <property type="match status" value="1"/>
</dbReference>
<dbReference type="PIRSF" id="PIRSF008502">
    <property type="entry name" value="UCP008502"/>
    <property type="match status" value="1"/>
</dbReference>
<reference evidence="1 2" key="1">
    <citation type="submission" date="2016-11" db="EMBL/GenBank/DDBJ databases">
        <authorList>
            <person name="Jaros S."/>
            <person name="Januszkiewicz K."/>
            <person name="Wedrychowicz H."/>
        </authorList>
    </citation>
    <scope>NUCLEOTIDE SEQUENCE [LARGE SCALE GENOMIC DNA]</scope>
    <source>
        <strain evidence="1 2">CGMCC 1.12145</strain>
    </source>
</reference>
<evidence type="ECO:0000313" key="1">
    <source>
        <dbReference type="EMBL" id="SFW61043.1"/>
    </source>
</evidence>
<name>A0A1K1QN52_9FLAO</name>
<keyword evidence="2" id="KW-1185">Reference proteome</keyword>
<accession>A0A1K1QN52</accession>
<dbReference type="PANTHER" id="PTHR36439:SF1">
    <property type="entry name" value="DUF1697 DOMAIN-CONTAINING PROTEIN"/>
    <property type="match status" value="1"/>
</dbReference>
<sequence>MKTRICMLRGINVSGKNTISMAALKTMLKKAGGTDISTYIRSGNVIFNDTTTLSAEDWEERIGKDIETTFGHREIGVFLSTKEELREVLQALPFKDADTKILYFTFTKQKPGAGLTAVLEAFRKESERICISDRGIYLCCPKGYGITKLSNNLLEKKLNTRATTRNRNTLQKLIQIADNTEKLC</sequence>
<dbReference type="AlphaFoldDB" id="A0A1K1QN52"/>
<dbReference type="OrthoDB" id="9806494at2"/>
<protein>
    <submittedName>
        <fullName evidence="1">Uncharacterized conserved protein, DUF1697 family</fullName>
    </submittedName>
</protein>
<dbReference type="InterPro" id="IPR012545">
    <property type="entry name" value="DUF1697"/>
</dbReference>
<dbReference type="STRING" id="1150368.SAMN02927921_02686"/>
<gene>
    <name evidence="1" type="ORF">SAMN02927921_02686</name>
</gene>
<organism evidence="1 2">
    <name type="scientific">Sinomicrobium oceani</name>
    <dbReference type="NCBI Taxonomy" id="1150368"/>
    <lineage>
        <taxon>Bacteria</taxon>
        <taxon>Pseudomonadati</taxon>
        <taxon>Bacteroidota</taxon>
        <taxon>Flavobacteriia</taxon>
        <taxon>Flavobacteriales</taxon>
        <taxon>Flavobacteriaceae</taxon>
        <taxon>Sinomicrobium</taxon>
    </lineage>
</organism>
<dbReference type="Gene3D" id="3.30.70.1280">
    <property type="entry name" value="SP0830-like domains"/>
    <property type="match status" value="1"/>
</dbReference>
<dbReference type="PANTHER" id="PTHR36439">
    <property type="entry name" value="BLL4334 PROTEIN"/>
    <property type="match status" value="1"/>
</dbReference>
<dbReference type="SUPFAM" id="SSF160379">
    <property type="entry name" value="SP0830-like"/>
    <property type="match status" value="1"/>
</dbReference>
<proteinExistence type="predicted"/>
<dbReference type="Gene3D" id="3.30.70.1260">
    <property type="entry name" value="bacterial protein sp0830 like"/>
    <property type="match status" value="1"/>
</dbReference>
<evidence type="ECO:0000313" key="2">
    <source>
        <dbReference type="Proteomes" id="UP000182248"/>
    </source>
</evidence>
<dbReference type="EMBL" id="FPJE01000014">
    <property type="protein sequence ID" value="SFW61043.1"/>
    <property type="molecule type" value="Genomic_DNA"/>
</dbReference>
<dbReference type="Proteomes" id="UP000182248">
    <property type="component" value="Unassembled WGS sequence"/>
</dbReference>
<dbReference type="RefSeq" id="WP_072317900.1">
    <property type="nucleotide sequence ID" value="NZ_FPJE01000014.1"/>
</dbReference>